<dbReference type="InterPro" id="IPR029052">
    <property type="entry name" value="Metallo-depent_PP-like"/>
</dbReference>
<dbReference type="Proteomes" id="UP000230842">
    <property type="component" value="Unassembled WGS sequence"/>
</dbReference>
<feature type="domain" description="Calcineurin-like phosphoesterase" evidence="1">
    <location>
        <begin position="54"/>
        <end position="238"/>
    </location>
</feature>
<dbReference type="Gene3D" id="3.60.21.10">
    <property type="match status" value="1"/>
</dbReference>
<proteinExistence type="predicted"/>
<dbReference type="SUPFAM" id="SSF56300">
    <property type="entry name" value="Metallo-dependent phosphatases"/>
    <property type="match status" value="1"/>
</dbReference>
<name>A0A2M9BHG6_9ACTN</name>
<reference evidence="2 3" key="1">
    <citation type="submission" date="2017-11" db="EMBL/GenBank/DDBJ databases">
        <title>Genomic Encyclopedia of Archaeal and Bacterial Type Strains, Phase II (KMG-II): From Individual Species to Whole Genera.</title>
        <authorList>
            <person name="Goeker M."/>
        </authorList>
    </citation>
    <scope>NUCLEOTIDE SEQUENCE [LARGE SCALE GENOMIC DNA]</scope>
    <source>
        <strain evidence="2 3">DSM 27763</strain>
    </source>
</reference>
<dbReference type="EMBL" id="PGEZ01000001">
    <property type="protein sequence ID" value="PJJ57405.1"/>
    <property type="molecule type" value="Genomic_DNA"/>
</dbReference>
<dbReference type="GO" id="GO:0009245">
    <property type="term" value="P:lipid A biosynthetic process"/>
    <property type="evidence" value="ECO:0007669"/>
    <property type="project" value="TreeGrafter"/>
</dbReference>
<accession>A0A2M9BHG6</accession>
<dbReference type="InterPro" id="IPR004843">
    <property type="entry name" value="Calcineurin-like_PHP"/>
</dbReference>
<dbReference type="PANTHER" id="PTHR31302">
    <property type="entry name" value="TRANSMEMBRANE PROTEIN WITH METALLOPHOSPHOESTERASE DOMAIN-RELATED"/>
    <property type="match status" value="1"/>
</dbReference>
<dbReference type="RefSeq" id="WP_245857703.1">
    <property type="nucleotide sequence ID" value="NZ_PGEZ01000001.1"/>
</dbReference>
<organism evidence="2 3">
    <name type="scientific">Mumia flava</name>
    <dbReference type="NCBI Taxonomy" id="1348852"/>
    <lineage>
        <taxon>Bacteria</taxon>
        <taxon>Bacillati</taxon>
        <taxon>Actinomycetota</taxon>
        <taxon>Actinomycetes</taxon>
        <taxon>Propionibacteriales</taxon>
        <taxon>Nocardioidaceae</taxon>
        <taxon>Mumia</taxon>
    </lineage>
</organism>
<dbReference type="GO" id="GO:0016020">
    <property type="term" value="C:membrane"/>
    <property type="evidence" value="ECO:0007669"/>
    <property type="project" value="GOC"/>
</dbReference>
<evidence type="ECO:0000313" key="2">
    <source>
        <dbReference type="EMBL" id="PJJ57405.1"/>
    </source>
</evidence>
<sequence>MTGSRRARIGTAAAFATVGAGVAAVAYGGLYERNAFVVRRVDVPVLPAGSKPLTVLHLSDVHMTPGQTRKQRWLRSLSDFDPDLVVSTGDNLAHLRALPAVLDAYQDLLDVPGVFVFGSNDYYSPTPKNPARYLIGPSGMRKRVPDLPYELMRAEFRAAGWLDLSNASGRLEVAGTTLAFSGVDDPHVGRDDLDSLPGAYADDDADLRIGVAHAPYLRVLDAFNVRGFPLVLAGHTHGGQLRVPGVGALVTNCDLDRGRARGLSTHRTAGHEPSWMHVSAGCGTSPYAPVRFACRPEATVLELRPVDSPRN</sequence>
<gene>
    <name evidence="2" type="ORF">CLV56_1633</name>
</gene>
<evidence type="ECO:0000313" key="3">
    <source>
        <dbReference type="Proteomes" id="UP000230842"/>
    </source>
</evidence>
<keyword evidence="3" id="KW-1185">Reference proteome</keyword>
<dbReference type="PANTHER" id="PTHR31302:SF20">
    <property type="entry name" value="CONSERVED PROTEIN"/>
    <property type="match status" value="1"/>
</dbReference>
<comment type="caution">
    <text evidence="2">The sequence shown here is derived from an EMBL/GenBank/DDBJ whole genome shotgun (WGS) entry which is preliminary data.</text>
</comment>
<evidence type="ECO:0000259" key="1">
    <source>
        <dbReference type="Pfam" id="PF00149"/>
    </source>
</evidence>
<dbReference type="InterPro" id="IPR051158">
    <property type="entry name" value="Metallophosphoesterase_sf"/>
</dbReference>
<dbReference type="GO" id="GO:0008758">
    <property type="term" value="F:UDP-2,3-diacylglucosamine hydrolase activity"/>
    <property type="evidence" value="ECO:0007669"/>
    <property type="project" value="TreeGrafter"/>
</dbReference>
<protein>
    <recommendedName>
        <fullName evidence="1">Calcineurin-like phosphoesterase domain-containing protein</fullName>
    </recommendedName>
</protein>
<dbReference type="Pfam" id="PF00149">
    <property type="entry name" value="Metallophos"/>
    <property type="match status" value="1"/>
</dbReference>
<dbReference type="AlphaFoldDB" id="A0A2M9BHG6"/>